<dbReference type="GeneID" id="75053813"/>
<dbReference type="Proteomes" id="UP000464715">
    <property type="component" value="Chromosome"/>
</dbReference>
<protein>
    <submittedName>
        <fullName evidence="2">Uncharacterized protein</fullName>
    </submittedName>
</protein>
<sequence length="48" mass="5484">MKNATIAALTVLAIYGVEPYAVLLYAVTVFCLYAVEYWIRENKREGKE</sequence>
<evidence type="ECO:0000313" key="2">
    <source>
        <dbReference type="EMBL" id="QIB56521.1"/>
    </source>
</evidence>
<feature type="transmembrane region" description="Helical" evidence="1">
    <location>
        <begin position="20"/>
        <end position="39"/>
    </location>
</feature>
<proteinExistence type="predicted"/>
<keyword evidence="1" id="KW-0812">Transmembrane</keyword>
<dbReference type="RefSeq" id="WP_154661995.1">
    <property type="nucleotide sequence ID" value="NZ_AUUC01000027.1"/>
</dbReference>
<keyword evidence="3" id="KW-1185">Reference proteome</keyword>
<organism evidence="2 3">
    <name type="scientific">Blautia producta ATCC 27340 = DSM 2950</name>
    <dbReference type="NCBI Taxonomy" id="1121114"/>
    <lineage>
        <taxon>Bacteria</taxon>
        <taxon>Bacillati</taxon>
        <taxon>Bacillota</taxon>
        <taxon>Clostridia</taxon>
        <taxon>Lachnospirales</taxon>
        <taxon>Lachnospiraceae</taxon>
        <taxon>Blautia</taxon>
    </lineage>
</organism>
<evidence type="ECO:0000313" key="3">
    <source>
        <dbReference type="Proteomes" id="UP000464715"/>
    </source>
</evidence>
<keyword evidence="1" id="KW-0472">Membrane</keyword>
<dbReference type="EMBL" id="CP048626">
    <property type="protein sequence ID" value="QIB56521.1"/>
    <property type="molecule type" value="Genomic_DNA"/>
</dbReference>
<keyword evidence="1" id="KW-1133">Transmembrane helix</keyword>
<reference evidence="2 3" key="1">
    <citation type="submission" date="2020-02" db="EMBL/GenBank/DDBJ databases">
        <title>Complete genome sequence of Blautia producta JCM 1471(T).</title>
        <authorList>
            <person name="Tourlousse D.M."/>
            <person name="Sakamoto M."/>
            <person name="Miura T."/>
            <person name="Narita K."/>
            <person name="Ohashi A."/>
            <person name="Uchino Y."/>
            <person name="Yamazoe A."/>
            <person name="Kameyama K."/>
            <person name="Terauchi J."/>
            <person name="Ohkuma M."/>
            <person name="Kawasaki H."/>
            <person name="Sekiguchi Y."/>
        </authorList>
    </citation>
    <scope>NUCLEOTIDE SEQUENCE [LARGE SCALE GENOMIC DNA]</scope>
    <source>
        <strain evidence="2 3">JCM 1471</strain>
    </source>
</reference>
<name>A0ABX6JAN1_9FIRM</name>
<evidence type="ECO:0000256" key="1">
    <source>
        <dbReference type="SAM" id="Phobius"/>
    </source>
</evidence>
<gene>
    <name evidence="2" type="ORF">GXM18_17640</name>
</gene>
<accession>A0ABX6JAN1</accession>